<dbReference type="EMBL" id="WWCJ01000003">
    <property type="protein sequence ID" value="MYN01492.1"/>
    <property type="molecule type" value="Genomic_DNA"/>
</dbReference>
<organism evidence="4 5">
    <name type="scientific">Pseudoduganella guangdongensis</name>
    <dbReference type="NCBI Taxonomy" id="2692179"/>
    <lineage>
        <taxon>Bacteria</taxon>
        <taxon>Pseudomonadati</taxon>
        <taxon>Pseudomonadota</taxon>
        <taxon>Betaproteobacteria</taxon>
        <taxon>Burkholderiales</taxon>
        <taxon>Oxalobacteraceae</taxon>
        <taxon>Telluria group</taxon>
        <taxon>Pseudoduganella</taxon>
    </lineage>
</organism>
<reference evidence="4 5" key="1">
    <citation type="submission" date="2019-12" db="EMBL/GenBank/DDBJ databases">
        <title>Novel species isolated from a subtropical stream in China.</title>
        <authorList>
            <person name="Lu H."/>
        </authorList>
    </citation>
    <scope>NUCLEOTIDE SEQUENCE [LARGE SCALE GENOMIC DNA]</scope>
    <source>
        <strain evidence="4 5">DS3</strain>
    </source>
</reference>
<feature type="chain" id="PRO_5027107656" evidence="2">
    <location>
        <begin position="24"/>
        <end position="666"/>
    </location>
</feature>
<dbReference type="RefSeq" id="WP_161024507.1">
    <property type="nucleotide sequence ID" value="NZ_WWCJ01000003.1"/>
</dbReference>
<evidence type="ECO:0000256" key="2">
    <source>
        <dbReference type="SAM" id="SignalP"/>
    </source>
</evidence>
<name>A0A6N9HEA9_9BURK</name>
<dbReference type="GO" id="GO:0006508">
    <property type="term" value="P:proteolysis"/>
    <property type="evidence" value="ECO:0007669"/>
    <property type="project" value="InterPro"/>
</dbReference>
<proteinExistence type="predicted"/>
<protein>
    <submittedName>
        <fullName evidence="4">Alpha/beta fold hydrolase</fullName>
    </submittedName>
</protein>
<evidence type="ECO:0000259" key="3">
    <source>
        <dbReference type="Pfam" id="PF00326"/>
    </source>
</evidence>
<evidence type="ECO:0000313" key="4">
    <source>
        <dbReference type="EMBL" id="MYN01492.1"/>
    </source>
</evidence>
<comment type="caution">
    <text evidence="4">The sequence shown here is derived from an EMBL/GenBank/DDBJ whole genome shotgun (WGS) entry which is preliminary data.</text>
</comment>
<dbReference type="GO" id="GO:0004252">
    <property type="term" value="F:serine-type endopeptidase activity"/>
    <property type="evidence" value="ECO:0007669"/>
    <property type="project" value="TreeGrafter"/>
</dbReference>
<dbReference type="InterPro" id="IPR001375">
    <property type="entry name" value="Peptidase_S9_cat"/>
</dbReference>
<accession>A0A6N9HEA9</accession>
<dbReference type="Proteomes" id="UP000448575">
    <property type="component" value="Unassembled WGS sequence"/>
</dbReference>
<feature type="signal peptide" evidence="2">
    <location>
        <begin position="1"/>
        <end position="23"/>
    </location>
</feature>
<feature type="domain" description="Peptidase S9 prolyl oligopeptidase catalytic" evidence="3">
    <location>
        <begin position="449"/>
        <end position="664"/>
    </location>
</feature>
<dbReference type="Gene3D" id="3.40.50.1820">
    <property type="entry name" value="alpha/beta hydrolase"/>
    <property type="match status" value="1"/>
</dbReference>
<dbReference type="SUPFAM" id="SSF82171">
    <property type="entry name" value="DPP6 N-terminal domain-like"/>
    <property type="match status" value="1"/>
</dbReference>
<dbReference type="Pfam" id="PF00326">
    <property type="entry name" value="Peptidase_S9"/>
    <property type="match status" value="1"/>
</dbReference>
<dbReference type="PANTHER" id="PTHR42776:SF27">
    <property type="entry name" value="DIPEPTIDYL PEPTIDASE FAMILY MEMBER 6"/>
    <property type="match status" value="1"/>
</dbReference>
<keyword evidence="2" id="KW-0732">Signal</keyword>
<sequence>MLRKSFLPSLTAIAMLMGPNAGAAETPVVVIKAPAADIPVSAFFEHAAFSDAGLSPDGRTVAMRYAPNGSRVRLAVMDVKTHKIDVIVAPSDADIVSFNWVNENRLTFSLGDRTIGAGQQRLGAGLYAVNRDGSELRELVSRKWLTNEKNKNLLPPNTSFFAVAGKRDTDDVFVLQASYRNDDLEAINLLRLNTRTGRSVAVTRPPRVLQWYLDQNGEPRMAASQDGAETVMNYLDPETGKWRPLTRFDSWSGKGSFEPQAFGPDGTLYVSTENGQDKRALYTYNVKTGKLSAEPLVVLPEHDFEGALIMNDDKVLGVMVQGETASSHWFDPQMQAAQADIDARLPDAVNLVRPARRSKEGIILVQSYSDTSLGALYLYNLQSKELVLFGKSAPRLDPTRMSYKHPVKYTARDGLPIPAYLTLPKGVAPKNLPLVVLVHGGPSVRGGYWGFDPQVQFLASRGYAVLEPDFRGSTGFGRKHESAGWRQWGLAMQNDVADGAKWAAAKGFADPKRICVAGASYGGYAALMGLVNDPDIFKCGVSWVGVTDINLLYSVTWGDMSEEARKYQLPLWIGDREKDAAQLKATSPIEQAARIKRPLIVAYGGADDRVPIVHGTKFYSAVKSHNPDVEWIEYVDEGHGWRSVKTNVDFWGRVETFLNKHIGKPE</sequence>
<keyword evidence="1 4" id="KW-0378">Hydrolase</keyword>
<dbReference type="InterPro" id="IPR029058">
    <property type="entry name" value="AB_hydrolase_fold"/>
</dbReference>
<dbReference type="PANTHER" id="PTHR42776">
    <property type="entry name" value="SERINE PEPTIDASE S9 FAMILY MEMBER"/>
    <property type="match status" value="1"/>
</dbReference>
<evidence type="ECO:0000256" key="1">
    <source>
        <dbReference type="ARBA" id="ARBA00022801"/>
    </source>
</evidence>
<evidence type="ECO:0000313" key="5">
    <source>
        <dbReference type="Proteomes" id="UP000448575"/>
    </source>
</evidence>
<keyword evidence="5" id="KW-1185">Reference proteome</keyword>
<dbReference type="AlphaFoldDB" id="A0A6N9HEA9"/>
<gene>
    <name evidence="4" type="ORF">GTP41_05205</name>
</gene>
<dbReference type="SUPFAM" id="SSF53474">
    <property type="entry name" value="alpha/beta-Hydrolases"/>
    <property type="match status" value="1"/>
</dbReference>